<dbReference type="SUPFAM" id="SSF159894">
    <property type="entry name" value="YgaC/TfoX-N like"/>
    <property type="match status" value="1"/>
</dbReference>
<evidence type="ECO:0000259" key="1">
    <source>
        <dbReference type="Pfam" id="PF04993"/>
    </source>
</evidence>
<dbReference type="HOGENOM" id="CLU_125849_1_1_9"/>
<evidence type="ECO:0000313" key="2">
    <source>
        <dbReference type="EMBL" id="AHF06971.1"/>
    </source>
</evidence>
<sequence length="130" mass="15226">MSVSEGFKLFVLDQLRDLELLSTRRMFGAVAIYYDSLIFALINDDNLYFKVGPENVEDYIKAGMSPFKPFEDKPMVMPYYEVPADVLESRKKLIQWVKKSYLASEASLTKKLEVKKRRERKRMAENNSQK</sequence>
<dbReference type="Pfam" id="PF04993">
    <property type="entry name" value="TfoX_N"/>
    <property type="match status" value="1"/>
</dbReference>
<keyword evidence="3" id="KW-1185">Reference proteome</keyword>
<dbReference type="STRING" id="871968.DESME_07705"/>
<dbReference type="OrthoDB" id="9803291at2"/>
<dbReference type="KEGG" id="dmt:DESME_07705"/>
<dbReference type="eggNOG" id="COG3070">
    <property type="taxonomic scope" value="Bacteria"/>
</dbReference>
<dbReference type="InterPro" id="IPR007076">
    <property type="entry name" value="TfoX_N"/>
</dbReference>
<protein>
    <submittedName>
        <fullName evidence="2">Competence protein TfoX</fullName>
    </submittedName>
</protein>
<dbReference type="Proteomes" id="UP000010847">
    <property type="component" value="Chromosome"/>
</dbReference>
<dbReference type="AlphaFoldDB" id="W0ED16"/>
<feature type="domain" description="TfoX N-terminal" evidence="1">
    <location>
        <begin position="13"/>
        <end position="102"/>
    </location>
</feature>
<name>W0ED16_9FIRM</name>
<reference evidence="2 3" key="1">
    <citation type="submission" date="2013-12" db="EMBL/GenBank/DDBJ databases">
        <authorList>
            <consortium name="DOE Joint Genome Institute"/>
            <person name="Smidt H."/>
            <person name="Huntemann M."/>
            <person name="Han J."/>
            <person name="Chen A."/>
            <person name="Kyrpides N."/>
            <person name="Mavromatis K."/>
            <person name="Markowitz V."/>
            <person name="Palaniappan K."/>
            <person name="Ivanova N."/>
            <person name="Schaumberg A."/>
            <person name="Pati A."/>
            <person name="Liolios K."/>
            <person name="Nordberg H.P."/>
            <person name="Cantor M.N."/>
            <person name="Hua S.X."/>
            <person name="Woyke T."/>
        </authorList>
    </citation>
    <scope>NUCLEOTIDE SEQUENCE [LARGE SCALE GENOMIC DNA]</scope>
    <source>
        <strain evidence="3">DSM 15288</strain>
    </source>
</reference>
<dbReference type="EMBL" id="CP007032">
    <property type="protein sequence ID" value="AHF06971.1"/>
    <property type="molecule type" value="Genomic_DNA"/>
</dbReference>
<gene>
    <name evidence="2" type="ORF">DESME_07705</name>
</gene>
<dbReference type="Gene3D" id="3.30.1460.30">
    <property type="entry name" value="YgaC/TfoX-N like chaperone"/>
    <property type="match status" value="1"/>
</dbReference>
<accession>W0ED16</accession>
<evidence type="ECO:0000313" key="3">
    <source>
        <dbReference type="Proteomes" id="UP000010847"/>
    </source>
</evidence>
<organism evidence="2 3">
    <name type="scientific">Desulfitobacterium metallireducens DSM 15288</name>
    <dbReference type="NCBI Taxonomy" id="871968"/>
    <lineage>
        <taxon>Bacteria</taxon>
        <taxon>Bacillati</taxon>
        <taxon>Bacillota</taxon>
        <taxon>Clostridia</taxon>
        <taxon>Eubacteriales</taxon>
        <taxon>Desulfitobacteriaceae</taxon>
        <taxon>Desulfitobacterium</taxon>
    </lineage>
</organism>
<proteinExistence type="predicted"/>
<dbReference type="RefSeq" id="WP_006719016.1">
    <property type="nucleotide sequence ID" value="NZ_CP007032.1"/>
</dbReference>